<proteinExistence type="predicted"/>
<evidence type="ECO:0000313" key="2">
    <source>
        <dbReference type="Proteomes" id="UP000233469"/>
    </source>
</evidence>
<name>A0A2N1MIZ2_9GLOM</name>
<protein>
    <submittedName>
        <fullName evidence="1">Uncharacterized protein</fullName>
    </submittedName>
</protein>
<evidence type="ECO:0000313" key="1">
    <source>
        <dbReference type="EMBL" id="PKK61604.1"/>
    </source>
</evidence>
<reference evidence="1 2" key="2">
    <citation type="submission" date="2017-10" db="EMBL/GenBank/DDBJ databases">
        <title>Extensive intraspecific genome diversity in a model arbuscular mycorrhizal fungus.</title>
        <authorList>
            <person name="Chen E.C.H."/>
            <person name="Morin E."/>
            <person name="Baudet D."/>
            <person name="Noel J."/>
            <person name="Ndikumana S."/>
            <person name="Charron P."/>
            <person name="St-Onge C."/>
            <person name="Giorgi J."/>
            <person name="Grigoriev I.V."/>
            <person name="Roux C."/>
            <person name="Martin F.M."/>
            <person name="Corradi N."/>
        </authorList>
    </citation>
    <scope>NUCLEOTIDE SEQUENCE [LARGE SCALE GENOMIC DNA]</scope>
    <source>
        <strain evidence="1 2">C2</strain>
    </source>
</reference>
<reference evidence="1 2" key="1">
    <citation type="submission" date="2016-04" db="EMBL/GenBank/DDBJ databases">
        <title>Genome analyses suggest a sexual origin of heterokaryosis in a supposedly ancient asexual fungus.</title>
        <authorList>
            <person name="Ropars J."/>
            <person name="Sedzielewska K."/>
            <person name="Noel J."/>
            <person name="Charron P."/>
            <person name="Farinelli L."/>
            <person name="Marton T."/>
            <person name="Kruger M."/>
            <person name="Pelin A."/>
            <person name="Brachmann A."/>
            <person name="Corradi N."/>
        </authorList>
    </citation>
    <scope>NUCLEOTIDE SEQUENCE [LARGE SCALE GENOMIC DNA]</scope>
    <source>
        <strain evidence="1 2">C2</strain>
    </source>
</reference>
<gene>
    <name evidence="1" type="ORF">RhiirC2_718305</name>
</gene>
<sequence length="114" mass="13616">MSCAFLVFNFLLRHLPNGFSLHLSSPYDSFGRLRAETSVYFKGWNRFKMRRSVQNPKTRNPKDFSFRYFEFQNYKVSDNVPSGFRVSGFRTNPKMSRLESILELILNLKRFWIS</sequence>
<dbReference type="AlphaFoldDB" id="A0A2N1MIZ2"/>
<dbReference type="Proteomes" id="UP000233469">
    <property type="component" value="Unassembled WGS sequence"/>
</dbReference>
<accession>A0A2N1MIZ2</accession>
<comment type="caution">
    <text evidence="1">The sequence shown here is derived from an EMBL/GenBank/DDBJ whole genome shotgun (WGS) entry which is preliminary data.</text>
</comment>
<dbReference type="EMBL" id="LLXL01002168">
    <property type="protein sequence ID" value="PKK61604.1"/>
    <property type="molecule type" value="Genomic_DNA"/>
</dbReference>
<organism evidence="1 2">
    <name type="scientific">Rhizophagus irregularis</name>
    <dbReference type="NCBI Taxonomy" id="588596"/>
    <lineage>
        <taxon>Eukaryota</taxon>
        <taxon>Fungi</taxon>
        <taxon>Fungi incertae sedis</taxon>
        <taxon>Mucoromycota</taxon>
        <taxon>Glomeromycotina</taxon>
        <taxon>Glomeromycetes</taxon>
        <taxon>Glomerales</taxon>
        <taxon>Glomeraceae</taxon>
        <taxon>Rhizophagus</taxon>
    </lineage>
</organism>